<proteinExistence type="inferred from homology"/>
<dbReference type="Gene3D" id="3.90.280.10">
    <property type="entry name" value="PEBP-like"/>
    <property type="match status" value="1"/>
</dbReference>
<dbReference type="EMBL" id="JXUW01000013">
    <property type="protein sequence ID" value="KJE76680.1"/>
    <property type="molecule type" value="Genomic_DNA"/>
</dbReference>
<dbReference type="PANTHER" id="PTHR30289:SF1">
    <property type="entry name" value="PEBP (PHOSPHATIDYLETHANOLAMINE-BINDING PROTEIN) FAMILY PROTEIN"/>
    <property type="match status" value="1"/>
</dbReference>
<protein>
    <submittedName>
        <fullName evidence="2">Putative kinase inhibitor protein</fullName>
    </submittedName>
</protein>
<evidence type="ECO:0000256" key="1">
    <source>
        <dbReference type="ARBA" id="ARBA00007120"/>
    </source>
</evidence>
<comment type="caution">
    <text evidence="2">The sequence shown here is derived from an EMBL/GenBank/DDBJ whole genome shotgun (WGS) entry which is preliminary data.</text>
</comment>
<name>A0A0D8FTS4_9ACTN</name>
<dbReference type="GeneID" id="78372783"/>
<gene>
    <name evidence="2" type="ORF">FEAC_16090</name>
</gene>
<dbReference type="InterPro" id="IPR036610">
    <property type="entry name" value="PEBP-like_sf"/>
</dbReference>
<comment type="similarity">
    <text evidence="1">Belongs to the UPF0098 family.</text>
</comment>
<organism evidence="2 3">
    <name type="scientific">Ferrimicrobium acidiphilum DSM 19497</name>
    <dbReference type="NCBI Taxonomy" id="1121877"/>
    <lineage>
        <taxon>Bacteria</taxon>
        <taxon>Bacillati</taxon>
        <taxon>Actinomycetota</taxon>
        <taxon>Acidimicrobiia</taxon>
        <taxon>Acidimicrobiales</taxon>
        <taxon>Acidimicrobiaceae</taxon>
        <taxon>Ferrimicrobium</taxon>
    </lineage>
</organism>
<dbReference type="Proteomes" id="UP000032336">
    <property type="component" value="Unassembled WGS sequence"/>
</dbReference>
<dbReference type="Pfam" id="PF01161">
    <property type="entry name" value="PBP"/>
    <property type="match status" value="1"/>
</dbReference>
<keyword evidence="3" id="KW-1185">Reference proteome</keyword>
<dbReference type="SUPFAM" id="SSF49777">
    <property type="entry name" value="PEBP-like"/>
    <property type="match status" value="1"/>
</dbReference>
<dbReference type="AlphaFoldDB" id="A0A0D8FTS4"/>
<dbReference type="eggNOG" id="COG1881">
    <property type="taxonomic scope" value="Bacteria"/>
</dbReference>
<accession>A0A0D8FTS4</accession>
<evidence type="ECO:0000313" key="3">
    <source>
        <dbReference type="Proteomes" id="UP000032336"/>
    </source>
</evidence>
<dbReference type="InterPro" id="IPR005247">
    <property type="entry name" value="YbhB_YbcL/LppC-like"/>
</dbReference>
<dbReference type="STRING" id="1121877.FEAC_16090"/>
<dbReference type="CDD" id="cd00865">
    <property type="entry name" value="PEBP_bact_arch"/>
    <property type="match status" value="1"/>
</dbReference>
<dbReference type="RefSeq" id="WP_035392643.1">
    <property type="nucleotide sequence ID" value="NZ_JXUW01000013.1"/>
</dbReference>
<sequence length="183" mass="19781">MASIGKLLRDFRSGDQHSVWNRQALLAPETIQLSSGDFNDGGRIPATHSGKGVGNNLSPQLSWTGTPEVTAQLLLIIEDTDVPLPRPIIHTMALLDPAHSELPTGGLDPKTAGLVFLPASFWRRGYEGPRPLPGHGPHHYGFYLFALPTAISNASKIKNVSQLIEVISGQILARGRLIGVQER</sequence>
<dbReference type="PANTHER" id="PTHR30289">
    <property type="entry name" value="UNCHARACTERIZED PROTEIN YBCL-RELATED"/>
    <property type="match status" value="1"/>
</dbReference>
<reference evidence="2 3" key="1">
    <citation type="submission" date="2015-01" db="EMBL/GenBank/DDBJ databases">
        <title>Draft genome of the acidophilic iron oxidizer Ferrimicrobium acidiphilum strain T23.</title>
        <authorList>
            <person name="Poehlein A."/>
            <person name="Eisen S."/>
            <person name="Schloemann M."/>
            <person name="Johnson B.D."/>
            <person name="Daniel R."/>
            <person name="Muehling M."/>
        </authorList>
    </citation>
    <scope>NUCLEOTIDE SEQUENCE [LARGE SCALE GENOMIC DNA]</scope>
    <source>
        <strain evidence="2 3">T23</strain>
    </source>
</reference>
<dbReference type="InterPro" id="IPR008914">
    <property type="entry name" value="PEBP"/>
</dbReference>
<evidence type="ECO:0000313" key="2">
    <source>
        <dbReference type="EMBL" id="KJE76680.1"/>
    </source>
</evidence>
<dbReference type="OrthoDB" id="9797506at2"/>